<accession>A0A1W2BKT2</accession>
<dbReference type="AlphaFoldDB" id="A0A1W2BKT2"/>
<dbReference type="STRING" id="1387277.SAMN06295998_104116"/>
<dbReference type="Proteomes" id="UP000192330">
    <property type="component" value="Unassembled WGS sequence"/>
</dbReference>
<dbReference type="InterPro" id="IPR050595">
    <property type="entry name" value="Bact_response_regulator"/>
</dbReference>
<protein>
    <submittedName>
        <fullName evidence="4">Response regulator receiver domain-containing protein</fullName>
    </submittedName>
</protein>
<sequence>MKILVVEDDRVLCDVFATSLRDAGHEVHKAFDINSAIDRLRGRGYGLVILDYYLPDGISLPVAEYTCVACPDARIILLTGSGVFPNGEASILAPCVDWMLRKPVPLEDLHALVDYAALNAELRPS</sequence>
<gene>
    <name evidence="4" type="ORF">SAMN06295998_104116</name>
</gene>
<dbReference type="OrthoDB" id="7874292at2"/>
<dbReference type="RefSeq" id="WP_084352472.1">
    <property type="nucleotide sequence ID" value="NZ_FWYD01000004.1"/>
</dbReference>
<keyword evidence="5" id="KW-1185">Reference proteome</keyword>
<evidence type="ECO:0000256" key="2">
    <source>
        <dbReference type="PROSITE-ProRule" id="PRU00169"/>
    </source>
</evidence>
<dbReference type="PANTHER" id="PTHR44591:SF3">
    <property type="entry name" value="RESPONSE REGULATORY DOMAIN-CONTAINING PROTEIN"/>
    <property type="match status" value="1"/>
</dbReference>
<dbReference type="EMBL" id="FWYD01000004">
    <property type="protein sequence ID" value="SMC73423.1"/>
    <property type="molecule type" value="Genomic_DNA"/>
</dbReference>
<dbReference type="PANTHER" id="PTHR44591">
    <property type="entry name" value="STRESS RESPONSE REGULATOR PROTEIN 1"/>
    <property type="match status" value="1"/>
</dbReference>
<dbReference type="PROSITE" id="PS50110">
    <property type="entry name" value="RESPONSE_REGULATORY"/>
    <property type="match status" value="1"/>
</dbReference>
<name>A0A1W2BKT2_9RHOB</name>
<organism evidence="4 5">
    <name type="scientific">Primorskyibacter flagellatus</name>
    <dbReference type="NCBI Taxonomy" id="1387277"/>
    <lineage>
        <taxon>Bacteria</taxon>
        <taxon>Pseudomonadati</taxon>
        <taxon>Pseudomonadota</taxon>
        <taxon>Alphaproteobacteria</taxon>
        <taxon>Rhodobacterales</taxon>
        <taxon>Roseobacteraceae</taxon>
        <taxon>Primorskyibacter</taxon>
    </lineage>
</organism>
<evidence type="ECO:0000313" key="4">
    <source>
        <dbReference type="EMBL" id="SMC73423.1"/>
    </source>
</evidence>
<feature type="modified residue" description="4-aspartylphosphate" evidence="2">
    <location>
        <position position="51"/>
    </location>
</feature>
<proteinExistence type="predicted"/>
<dbReference type="GO" id="GO:0000160">
    <property type="term" value="P:phosphorelay signal transduction system"/>
    <property type="evidence" value="ECO:0007669"/>
    <property type="project" value="InterPro"/>
</dbReference>
<reference evidence="4 5" key="1">
    <citation type="submission" date="2017-04" db="EMBL/GenBank/DDBJ databases">
        <authorList>
            <person name="Afonso C.L."/>
            <person name="Miller P.J."/>
            <person name="Scott M.A."/>
            <person name="Spackman E."/>
            <person name="Goraichik I."/>
            <person name="Dimitrov K.M."/>
            <person name="Suarez D.L."/>
            <person name="Swayne D.E."/>
        </authorList>
    </citation>
    <scope>NUCLEOTIDE SEQUENCE [LARGE SCALE GENOMIC DNA]</scope>
    <source>
        <strain evidence="4 5">CGMCC 1.12644</strain>
    </source>
</reference>
<dbReference type="SMART" id="SM00448">
    <property type="entry name" value="REC"/>
    <property type="match status" value="1"/>
</dbReference>
<feature type="domain" description="Response regulatory" evidence="3">
    <location>
        <begin position="2"/>
        <end position="117"/>
    </location>
</feature>
<evidence type="ECO:0000313" key="5">
    <source>
        <dbReference type="Proteomes" id="UP000192330"/>
    </source>
</evidence>
<evidence type="ECO:0000259" key="3">
    <source>
        <dbReference type="PROSITE" id="PS50110"/>
    </source>
</evidence>
<keyword evidence="1 2" id="KW-0597">Phosphoprotein</keyword>
<dbReference type="SUPFAM" id="SSF52172">
    <property type="entry name" value="CheY-like"/>
    <property type="match status" value="1"/>
</dbReference>
<evidence type="ECO:0000256" key="1">
    <source>
        <dbReference type="ARBA" id="ARBA00022553"/>
    </source>
</evidence>
<dbReference type="Pfam" id="PF00072">
    <property type="entry name" value="Response_reg"/>
    <property type="match status" value="1"/>
</dbReference>
<dbReference type="Gene3D" id="3.40.50.2300">
    <property type="match status" value="1"/>
</dbReference>
<dbReference type="InterPro" id="IPR001789">
    <property type="entry name" value="Sig_transdc_resp-reg_receiver"/>
</dbReference>
<dbReference type="InterPro" id="IPR011006">
    <property type="entry name" value="CheY-like_superfamily"/>
</dbReference>